<dbReference type="Pfam" id="PF02801">
    <property type="entry name" value="Ketoacyl-synt_C"/>
    <property type="match status" value="1"/>
</dbReference>
<dbReference type="InterPro" id="IPR016039">
    <property type="entry name" value="Thiolase-like"/>
</dbReference>
<dbReference type="OrthoDB" id="7061549at2"/>
<dbReference type="RefSeq" id="WP_078490256.1">
    <property type="nucleotide sequence ID" value="NZ_AZSP01000250.1"/>
</dbReference>
<name>A0A2T7T1H5_9ACTN</name>
<sequence length="397" mass="41829">MNATATAPGVSPDAPRPHDTLRDGTLAITGWGVVSSLAIGADEFTTAVGAGRSGLRDVTGMFDEELPEDEAFAMPDFRVRDHLGRKGTSFFDRSTSLALLGCTLALDDTDLLVTDDNRDRVGIVLGTTAGSIKATSDYSRETLVNDRPYLVNPVLFPNTVMNCAAGQSAIWHKLKGVNATIAGGQLAGLSALRYARNQIRRGYADALLVGSVEEFSPHTAWFAHRQHSEWEGRARVGEGSAVFMVEDAATVREAGRQPDAEVLAVEAGTYGPPGRSPDAGEGLANCVLRALKRAGVEPSEVRAVASGECGIAPLDDVERRGVEGALGTEVWHVRAKEWVGECQSAAGSLQLAALLAGHRGHPELDGAVSVVTSVSADGSVGAAVLRGWHRGRRADRS</sequence>
<comment type="similarity">
    <text evidence="1 3">Belongs to the thiolase-like superfamily. Beta-ketoacyl-ACP synthases family.</text>
</comment>
<proteinExistence type="inferred from homology"/>
<evidence type="ECO:0000313" key="7">
    <source>
        <dbReference type="EMBL" id="PVE09000.1"/>
    </source>
</evidence>
<evidence type="ECO:0000259" key="6">
    <source>
        <dbReference type="Pfam" id="PF02801"/>
    </source>
</evidence>
<dbReference type="Proteomes" id="UP000245992">
    <property type="component" value="Unassembled WGS sequence"/>
</dbReference>
<dbReference type="AlphaFoldDB" id="A0A2T7T1H5"/>
<reference evidence="7 8" key="1">
    <citation type="submission" date="2013-12" db="EMBL/GenBank/DDBJ databases">
        <title>Annotated genome of Streptomyces scopuliridis.</title>
        <authorList>
            <person name="Olson J.B."/>
        </authorList>
    </citation>
    <scope>NUCLEOTIDE SEQUENCE [LARGE SCALE GENOMIC DNA]</scope>
    <source>
        <strain evidence="7 8">RB72</strain>
    </source>
</reference>
<feature type="domain" description="Beta-ketoacyl synthase C-terminal" evidence="6">
    <location>
        <begin position="276"/>
        <end position="354"/>
    </location>
</feature>
<evidence type="ECO:0000256" key="3">
    <source>
        <dbReference type="RuleBase" id="RU003694"/>
    </source>
</evidence>
<dbReference type="PANTHER" id="PTHR11712">
    <property type="entry name" value="POLYKETIDE SYNTHASE-RELATED"/>
    <property type="match status" value="1"/>
</dbReference>
<dbReference type="GO" id="GO:0004315">
    <property type="term" value="F:3-oxoacyl-[acyl-carrier-protein] synthase activity"/>
    <property type="evidence" value="ECO:0007669"/>
    <property type="project" value="TreeGrafter"/>
</dbReference>
<dbReference type="STRING" id="1440053.GCA_000718095_00011"/>
<organism evidence="7 8">
    <name type="scientific">Streptomyces scopuliridis RB72</name>
    <dbReference type="NCBI Taxonomy" id="1440053"/>
    <lineage>
        <taxon>Bacteria</taxon>
        <taxon>Bacillati</taxon>
        <taxon>Actinomycetota</taxon>
        <taxon>Actinomycetes</taxon>
        <taxon>Kitasatosporales</taxon>
        <taxon>Streptomycetaceae</taxon>
        <taxon>Streptomyces</taxon>
    </lineage>
</organism>
<dbReference type="InterPro" id="IPR014031">
    <property type="entry name" value="Ketoacyl_synth_C"/>
</dbReference>
<evidence type="ECO:0000313" key="8">
    <source>
        <dbReference type="Proteomes" id="UP000245992"/>
    </source>
</evidence>
<feature type="region of interest" description="Disordered" evidence="4">
    <location>
        <begin position="1"/>
        <end position="21"/>
    </location>
</feature>
<accession>A0A2T7T1H5</accession>
<dbReference type="Gene3D" id="3.40.47.10">
    <property type="match status" value="2"/>
</dbReference>
<dbReference type="GO" id="GO:0006633">
    <property type="term" value="P:fatty acid biosynthetic process"/>
    <property type="evidence" value="ECO:0007669"/>
    <property type="project" value="TreeGrafter"/>
</dbReference>
<dbReference type="PANTHER" id="PTHR11712:SF336">
    <property type="entry name" value="3-OXOACYL-[ACYL-CARRIER-PROTEIN] SYNTHASE, MITOCHONDRIAL"/>
    <property type="match status" value="1"/>
</dbReference>
<dbReference type="InterPro" id="IPR000794">
    <property type="entry name" value="Beta-ketoacyl_synthase"/>
</dbReference>
<evidence type="ECO:0008006" key="9">
    <source>
        <dbReference type="Google" id="ProtNLM"/>
    </source>
</evidence>
<dbReference type="Pfam" id="PF00109">
    <property type="entry name" value="ketoacyl-synt"/>
    <property type="match status" value="1"/>
</dbReference>
<evidence type="ECO:0000256" key="2">
    <source>
        <dbReference type="ARBA" id="ARBA00022679"/>
    </source>
</evidence>
<protein>
    <recommendedName>
        <fullName evidence="9">Beta-ketoacyl synthase</fullName>
    </recommendedName>
</protein>
<dbReference type="EMBL" id="AZSP01000250">
    <property type="protein sequence ID" value="PVE09000.1"/>
    <property type="molecule type" value="Genomic_DNA"/>
</dbReference>
<evidence type="ECO:0000256" key="4">
    <source>
        <dbReference type="SAM" id="MobiDB-lite"/>
    </source>
</evidence>
<keyword evidence="8" id="KW-1185">Reference proteome</keyword>
<dbReference type="InterPro" id="IPR014030">
    <property type="entry name" value="Ketoacyl_synth_N"/>
</dbReference>
<feature type="domain" description="Beta-ketoacyl synthase-like N-terminal" evidence="5">
    <location>
        <begin position="27"/>
        <end position="215"/>
    </location>
</feature>
<gene>
    <name evidence="7" type="ORF">Y717_13480</name>
</gene>
<evidence type="ECO:0000256" key="1">
    <source>
        <dbReference type="ARBA" id="ARBA00008467"/>
    </source>
</evidence>
<comment type="caution">
    <text evidence="7">The sequence shown here is derived from an EMBL/GenBank/DDBJ whole genome shotgun (WGS) entry which is preliminary data.</text>
</comment>
<evidence type="ECO:0000259" key="5">
    <source>
        <dbReference type="Pfam" id="PF00109"/>
    </source>
</evidence>
<dbReference type="SUPFAM" id="SSF53901">
    <property type="entry name" value="Thiolase-like"/>
    <property type="match status" value="2"/>
</dbReference>
<keyword evidence="2 3" id="KW-0808">Transferase</keyword>